<dbReference type="OrthoDB" id="9780932at2"/>
<keyword evidence="4" id="KW-1185">Reference proteome</keyword>
<reference evidence="3 4" key="1">
    <citation type="submission" date="2018-12" db="EMBL/GenBank/DDBJ databases">
        <authorList>
            <person name="Sun L."/>
            <person name="Chen Z."/>
        </authorList>
    </citation>
    <scope>NUCLEOTIDE SEQUENCE [LARGE SCALE GENOMIC DNA]</scope>
    <source>
        <strain evidence="3 4">DSM 15890</strain>
    </source>
</reference>
<keyword evidence="1" id="KW-0472">Membrane</keyword>
<evidence type="ECO:0000259" key="2">
    <source>
        <dbReference type="Pfam" id="PF12695"/>
    </source>
</evidence>
<proteinExistence type="predicted"/>
<dbReference type="AlphaFoldDB" id="A0A3S1C333"/>
<feature type="transmembrane region" description="Helical" evidence="1">
    <location>
        <begin position="27"/>
        <end position="49"/>
    </location>
</feature>
<accession>A0A3S1C333</accession>
<dbReference type="Pfam" id="PF12695">
    <property type="entry name" value="Abhydrolase_5"/>
    <property type="match status" value="1"/>
</dbReference>
<protein>
    <submittedName>
        <fullName evidence="3">Alpha/beta hydrolase</fullName>
    </submittedName>
</protein>
<feature type="domain" description="Alpha/beta hydrolase fold-5" evidence="2">
    <location>
        <begin position="89"/>
        <end position="253"/>
    </location>
</feature>
<dbReference type="InterPro" id="IPR029059">
    <property type="entry name" value="AB_hydrolase_5"/>
</dbReference>
<keyword evidence="3" id="KW-0378">Hydrolase</keyword>
<dbReference type="GO" id="GO:0016787">
    <property type="term" value="F:hydrolase activity"/>
    <property type="evidence" value="ECO:0007669"/>
    <property type="project" value="UniProtKB-KW"/>
</dbReference>
<dbReference type="Gene3D" id="3.40.50.1820">
    <property type="entry name" value="alpha/beta hydrolase"/>
    <property type="match status" value="1"/>
</dbReference>
<name>A0A3S1C333_9BACL</name>
<evidence type="ECO:0000313" key="4">
    <source>
        <dbReference type="Proteomes" id="UP000279446"/>
    </source>
</evidence>
<evidence type="ECO:0000313" key="3">
    <source>
        <dbReference type="EMBL" id="RUT41374.1"/>
    </source>
</evidence>
<dbReference type="Proteomes" id="UP000279446">
    <property type="component" value="Unassembled WGS sequence"/>
</dbReference>
<comment type="caution">
    <text evidence="3">The sequence shown here is derived from an EMBL/GenBank/DDBJ whole genome shotgun (WGS) entry which is preliminary data.</text>
</comment>
<organism evidence="3 4">
    <name type="scientific">Paenibacillus anaericanus</name>
    <dbReference type="NCBI Taxonomy" id="170367"/>
    <lineage>
        <taxon>Bacteria</taxon>
        <taxon>Bacillati</taxon>
        <taxon>Bacillota</taxon>
        <taxon>Bacilli</taxon>
        <taxon>Bacillales</taxon>
        <taxon>Paenibacillaceae</taxon>
        <taxon>Paenibacillus</taxon>
    </lineage>
</organism>
<gene>
    <name evidence="3" type="ORF">EJP82_23715</name>
</gene>
<dbReference type="EMBL" id="RZNY01000031">
    <property type="protein sequence ID" value="RUT41374.1"/>
    <property type="molecule type" value="Genomic_DNA"/>
</dbReference>
<keyword evidence="1" id="KW-0812">Transmembrane</keyword>
<dbReference type="SUPFAM" id="SSF53474">
    <property type="entry name" value="alpha/beta-Hydrolases"/>
    <property type="match status" value="1"/>
</dbReference>
<sequence length="269" mass="29396">MFKEENRVNDGQSLVSSKPKRKIWKRVLISLSALVVVLVVGLTITYQAMKYEPLEEAKQAMQSDSTAKVSTVKDGFRFEPADGNVVQPSVIFYPGGLVDAESYAPLARKLAEAGHRVYIAEMPFDLAIFGQNKAKELIAEHPKDTFVIGGHSLGGVFASRYAAENTDKISGVFFLGSYADEGGSLKDSSLNVLQITASKDAVLNWTSWEESKQNLPADSTEYVTIEGGNHGQFGTYGMQKGDNVADILPEQQLEEVSSAIINWLPTVQK</sequence>
<dbReference type="InterPro" id="IPR029058">
    <property type="entry name" value="AB_hydrolase_fold"/>
</dbReference>
<keyword evidence="1" id="KW-1133">Transmembrane helix</keyword>
<evidence type="ECO:0000256" key="1">
    <source>
        <dbReference type="SAM" id="Phobius"/>
    </source>
</evidence>